<accession>A0AAN7L076</accession>
<dbReference type="SUPFAM" id="SSF46689">
    <property type="entry name" value="Homeodomain-like"/>
    <property type="match status" value="1"/>
</dbReference>
<dbReference type="CDD" id="cd11660">
    <property type="entry name" value="SANT_TRF"/>
    <property type="match status" value="1"/>
</dbReference>
<dbReference type="AlphaFoldDB" id="A0AAN7L076"/>
<feature type="region of interest" description="Disordered" evidence="1">
    <location>
        <begin position="196"/>
        <end position="220"/>
    </location>
</feature>
<evidence type="ECO:0000313" key="3">
    <source>
        <dbReference type="Proteomes" id="UP001346149"/>
    </source>
</evidence>
<reference evidence="2 3" key="1">
    <citation type="journal article" date="2023" name="Hortic Res">
        <title>Pangenome of water caltrop reveals structural variations and asymmetric subgenome divergence after allopolyploidization.</title>
        <authorList>
            <person name="Zhang X."/>
            <person name="Chen Y."/>
            <person name="Wang L."/>
            <person name="Yuan Y."/>
            <person name="Fang M."/>
            <person name="Shi L."/>
            <person name="Lu R."/>
            <person name="Comes H.P."/>
            <person name="Ma Y."/>
            <person name="Chen Y."/>
            <person name="Huang G."/>
            <person name="Zhou Y."/>
            <person name="Zheng Z."/>
            <person name="Qiu Y."/>
        </authorList>
    </citation>
    <scope>NUCLEOTIDE SEQUENCE [LARGE SCALE GENOMIC DNA]</scope>
    <source>
        <strain evidence="2">F231</strain>
    </source>
</reference>
<sequence>MNEVKANEPFLPNFEAMTGADHLHDEPENEYPTVDSVVSFNKENTKCSDEVKCGMRTDGGGMALHITQVEDDLNLGALDGFLDEIDEVEDLDCVNGLSGSCEDYFQDIDLAQEVSALNHCPNDGFRFVNSSSDSHSPGYSGSSNCAVGICETSTITAAQEIKCLEESCKRLGRCASSFELGKIHELENGVDCLVPEPSRENNKNSVNIRERRQRKPPQRYIEELSKKADGVAEKPPLSKKHIKKHAQLLETESEDYSPASESEGELVKKKKKKKKSMKNIDRRKHQIMWTLQEVIKLIDGISEFGVGHWTDIKRLYFASSAYRTPIDLRVPISFCQLCDTFTLIHIPICILWHADFFCRTNGEIFSELVIMHGNPRRKRLLSKVRRVQAVPYPSLCCGESVNWLPFIPTQGRPRPGLLSFHGLVELKSLRLISCSTKWKPCLGCNRKKHISFVLSVCLWMRQNLGSN</sequence>
<comment type="caution">
    <text evidence="2">The sequence shown here is derived from an EMBL/GenBank/DDBJ whole genome shotgun (WGS) entry which is preliminary data.</text>
</comment>
<proteinExistence type="predicted"/>
<feature type="compositionally biased region" description="Basic residues" evidence="1">
    <location>
        <begin position="268"/>
        <end position="278"/>
    </location>
</feature>
<dbReference type="EMBL" id="JAXQNO010000018">
    <property type="protein sequence ID" value="KAK4776265.1"/>
    <property type="molecule type" value="Genomic_DNA"/>
</dbReference>
<dbReference type="PANTHER" id="PTHR47122:SF5">
    <property type="entry name" value="TRF-LIKE 8"/>
    <property type="match status" value="1"/>
</dbReference>
<dbReference type="Gene3D" id="1.10.246.220">
    <property type="match status" value="1"/>
</dbReference>
<evidence type="ECO:0000256" key="1">
    <source>
        <dbReference type="SAM" id="MobiDB-lite"/>
    </source>
</evidence>
<dbReference type="PANTHER" id="PTHR47122">
    <property type="entry name" value="MYB-LIKE DNA-BINDING DOMAIN CONTAINING PROTEIN, EXPRESSED"/>
    <property type="match status" value="1"/>
</dbReference>
<protein>
    <submittedName>
        <fullName evidence="2">Uncharacterized protein</fullName>
    </submittedName>
</protein>
<dbReference type="InterPro" id="IPR009057">
    <property type="entry name" value="Homeodomain-like_sf"/>
</dbReference>
<organism evidence="2 3">
    <name type="scientific">Trapa natans</name>
    <name type="common">Water chestnut</name>
    <dbReference type="NCBI Taxonomy" id="22666"/>
    <lineage>
        <taxon>Eukaryota</taxon>
        <taxon>Viridiplantae</taxon>
        <taxon>Streptophyta</taxon>
        <taxon>Embryophyta</taxon>
        <taxon>Tracheophyta</taxon>
        <taxon>Spermatophyta</taxon>
        <taxon>Magnoliopsida</taxon>
        <taxon>eudicotyledons</taxon>
        <taxon>Gunneridae</taxon>
        <taxon>Pentapetalae</taxon>
        <taxon>rosids</taxon>
        <taxon>malvids</taxon>
        <taxon>Myrtales</taxon>
        <taxon>Lythraceae</taxon>
        <taxon>Trapa</taxon>
    </lineage>
</organism>
<evidence type="ECO:0000313" key="2">
    <source>
        <dbReference type="EMBL" id="KAK4776265.1"/>
    </source>
</evidence>
<name>A0AAN7L076_TRANT</name>
<gene>
    <name evidence="2" type="ORF">SAY86_004953</name>
</gene>
<feature type="region of interest" description="Disordered" evidence="1">
    <location>
        <begin position="250"/>
        <end position="278"/>
    </location>
</feature>
<keyword evidence="3" id="KW-1185">Reference proteome</keyword>
<dbReference type="Proteomes" id="UP001346149">
    <property type="component" value="Unassembled WGS sequence"/>
</dbReference>